<dbReference type="EMBL" id="CP042436">
    <property type="protein sequence ID" value="QEC61739.1"/>
    <property type="molecule type" value="Genomic_DNA"/>
</dbReference>
<proteinExistence type="predicted"/>
<protein>
    <submittedName>
        <fullName evidence="1">Uncharacterized protein</fullName>
    </submittedName>
</protein>
<name>A0A5B8US07_9SPHI</name>
<reference evidence="1 2" key="1">
    <citation type="journal article" date="2017" name="Curr. Microbiol.">
        <title>Mucilaginibacter ginsenosidivorans sp. nov., Isolated from Soil of Ginseng Field.</title>
        <authorList>
            <person name="Kim M.M."/>
            <person name="Siddiqi M.Z."/>
            <person name="Im W.T."/>
        </authorList>
    </citation>
    <scope>NUCLEOTIDE SEQUENCE [LARGE SCALE GENOMIC DNA]</scope>
    <source>
        <strain evidence="1 2">Gsoil 3017</strain>
    </source>
</reference>
<organism evidence="1 2">
    <name type="scientific">Mucilaginibacter ginsenosidivorans</name>
    <dbReference type="NCBI Taxonomy" id="398053"/>
    <lineage>
        <taxon>Bacteria</taxon>
        <taxon>Pseudomonadati</taxon>
        <taxon>Bacteroidota</taxon>
        <taxon>Sphingobacteriia</taxon>
        <taxon>Sphingobacteriales</taxon>
        <taxon>Sphingobacteriaceae</taxon>
        <taxon>Mucilaginibacter</taxon>
    </lineage>
</organism>
<gene>
    <name evidence="1" type="ORF">FRZ54_03780</name>
</gene>
<keyword evidence="2" id="KW-1185">Reference proteome</keyword>
<evidence type="ECO:0000313" key="1">
    <source>
        <dbReference type="EMBL" id="QEC61739.1"/>
    </source>
</evidence>
<dbReference type="AlphaFoldDB" id="A0A5B8US07"/>
<dbReference type="Proteomes" id="UP000321479">
    <property type="component" value="Chromosome"/>
</dbReference>
<dbReference type="KEGG" id="mgin:FRZ54_03780"/>
<accession>A0A5B8US07</accession>
<dbReference type="RefSeq" id="WP_147030316.1">
    <property type="nucleotide sequence ID" value="NZ_CP042436.1"/>
</dbReference>
<sequence>MGLKFLEIDINKGKPKATIHYSGKLGFNMEAISFMKLENKRSYLLGTDDEKKNVFFLLETDEGKNAAKVAKAGEYYYLNVGDAFEMLGYNYKEFTIMFDITKDSYEGKDLYVFTQRRAIKRKVKQDEK</sequence>
<dbReference type="OrthoDB" id="1258032at2"/>
<evidence type="ECO:0000313" key="2">
    <source>
        <dbReference type="Proteomes" id="UP000321479"/>
    </source>
</evidence>